<dbReference type="GO" id="GO:0003735">
    <property type="term" value="F:structural constituent of ribosome"/>
    <property type="evidence" value="ECO:0007669"/>
    <property type="project" value="InterPro"/>
</dbReference>
<feature type="region of interest" description="Disordered" evidence="4">
    <location>
        <begin position="237"/>
        <end position="271"/>
    </location>
</feature>
<dbReference type="InterPro" id="IPR014722">
    <property type="entry name" value="Rib_uL2_dom2"/>
</dbReference>
<reference evidence="7 8" key="1">
    <citation type="submission" date="2023-03" db="EMBL/GenBank/DDBJ databases">
        <title>Genome insight into feeding habits of ladybird beetles.</title>
        <authorList>
            <person name="Li H.-S."/>
            <person name="Huang Y.-H."/>
            <person name="Pang H."/>
        </authorList>
    </citation>
    <scope>NUCLEOTIDE SEQUENCE [LARGE SCALE GENOMIC DNA]</scope>
    <source>
        <strain evidence="7">SYSU_2023b</strain>
        <tissue evidence="7">Whole body</tissue>
    </source>
</reference>
<name>A0AAW1V4A0_9CUCU</name>
<protein>
    <recommendedName>
        <fullName evidence="9">Ribosomal protein L2</fullName>
    </recommendedName>
</protein>
<evidence type="ECO:0000313" key="8">
    <source>
        <dbReference type="Proteomes" id="UP001431783"/>
    </source>
</evidence>
<evidence type="ECO:0000256" key="1">
    <source>
        <dbReference type="ARBA" id="ARBA00005636"/>
    </source>
</evidence>
<gene>
    <name evidence="7" type="ORF">WA026_023587</name>
</gene>
<comment type="similarity">
    <text evidence="1">Belongs to the universal ribosomal protein uL2 family.</text>
</comment>
<evidence type="ECO:0000259" key="6">
    <source>
        <dbReference type="SMART" id="SM01383"/>
    </source>
</evidence>
<dbReference type="Gene3D" id="2.30.30.30">
    <property type="match status" value="1"/>
</dbReference>
<dbReference type="GO" id="GO:0032543">
    <property type="term" value="P:mitochondrial translation"/>
    <property type="evidence" value="ECO:0007669"/>
    <property type="project" value="TreeGrafter"/>
</dbReference>
<dbReference type="Proteomes" id="UP001431783">
    <property type="component" value="Unassembled WGS sequence"/>
</dbReference>
<dbReference type="GO" id="GO:0003723">
    <property type="term" value="F:RNA binding"/>
    <property type="evidence" value="ECO:0007669"/>
    <property type="project" value="TreeGrafter"/>
</dbReference>
<dbReference type="SMART" id="SM01383">
    <property type="entry name" value="Ribosomal_L2"/>
    <property type="match status" value="1"/>
</dbReference>
<dbReference type="Pfam" id="PF00181">
    <property type="entry name" value="Ribosomal_L2_N"/>
    <property type="match status" value="1"/>
</dbReference>
<accession>A0AAW1V4A0</accession>
<dbReference type="Gene3D" id="2.40.50.140">
    <property type="entry name" value="Nucleic acid-binding proteins"/>
    <property type="match status" value="1"/>
</dbReference>
<dbReference type="InterPro" id="IPR008991">
    <property type="entry name" value="Translation_prot_SH3-like_sf"/>
</dbReference>
<comment type="caution">
    <text evidence="7">The sequence shown here is derived from an EMBL/GenBank/DDBJ whole genome shotgun (WGS) entry which is preliminary data.</text>
</comment>
<dbReference type="SUPFAM" id="SSF50104">
    <property type="entry name" value="Translation proteins SH3-like domain"/>
    <property type="match status" value="1"/>
</dbReference>
<evidence type="ECO:0000256" key="4">
    <source>
        <dbReference type="SAM" id="MobiDB-lite"/>
    </source>
</evidence>
<keyword evidence="8" id="KW-1185">Reference proteome</keyword>
<keyword evidence="3" id="KW-0687">Ribonucleoprotein</keyword>
<evidence type="ECO:0000256" key="3">
    <source>
        <dbReference type="ARBA" id="ARBA00023274"/>
    </source>
</evidence>
<dbReference type="AlphaFoldDB" id="A0AAW1V4A0"/>
<dbReference type="SUPFAM" id="SSF50249">
    <property type="entry name" value="Nucleic acid-binding proteins"/>
    <property type="match status" value="1"/>
</dbReference>
<sequence>MNSLTRTLSKLLTYETSHFPVVCSIRNKHVDKPKPGYGISYRRVVHYPEKYTVKPLEVTNLAGRDPISGRLVCKGIGGGIKHKYHWIDWVRTGPKEGPPLEERVIKIIKDGCRTANVALVASGSNLRYILATENMKAGDIIKTSCHIPRIPVRANEGDAYPLGALPFGTQVNCIEKYPGIGGFLVHAAGTYATILRKTPDNRIIIMMPSKKEFSLPETCMCTVGRIGNIEHSSIPVGSAQKMREMGNRPRSGLWQRKSGRHGRKIRAPPPVKLIDPKPEKDEMIQLTFNHPFVKTIRSQFHY</sequence>
<keyword evidence="2" id="KW-0689">Ribosomal protein</keyword>
<dbReference type="SMART" id="SM01382">
    <property type="entry name" value="Ribosomal_L2_C"/>
    <property type="match status" value="1"/>
</dbReference>
<dbReference type="Pfam" id="PF03947">
    <property type="entry name" value="Ribosomal_L2_C"/>
    <property type="match status" value="1"/>
</dbReference>
<dbReference type="PANTHER" id="PTHR13691:SF73">
    <property type="entry name" value="LARGE RIBOSOMAL SUBUNIT PROTEIN UL2M"/>
    <property type="match status" value="1"/>
</dbReference>
<dbReference type="GO" id="GO:0005762">
    <property type="term" value="C:mitochondrial large ribosomal subunit"/>
    <property type="evidence" value="ECO:0007669"/>
    <property type="project" value="TreeGrafter"/>
</dbReference>
<feature type="domain" description="Large ribosomal subunit protein uL2 C-terminal" evidence="5">
    <location>
        <begin position="154"/>
        <end position="269"/>
    </location>
</feature>
<organism evidence="7 8">
    <name type="scientific">Henosepilachna vigintioctopunctata</name>
    <dbReference type="NCBI Taxonomy" id="420089"/>
    <lineage>
        <taxon>Eukaryota</taxon>
        <taxon>Metazoa</taxon>
        <taxon>Ecdysozoa</taxon>
        <taxon>Arthropoda</taxon>
        <taxon>Hexapoda</taxon>
        <taxon>Insecta</taxon>
        <taxon>Pterygota</taxon>
        <taxon>Neoptera</taxon>
        <taxon>Endopterygota</taxon>
        <taxon>Coleoptera</taxon>
        <taxon>Polyphaga</taxon>
        <taxon>Cucujiformia</taxon>
        <taxon>Coccinelloidea</taxon>
        <taxon>Coccinellidae</taxon>
        <taxon>Epilachninae</taxon>
        <taxon>Epilachnini</taxon>
        <taxon>Henosepilachna</taxon>
    </lineage>
</organism>
<dbReference type="EMBL" id="JARQZJ010000116">
    <property type="protein sequence ID" value="KAK9887628.1"/>
    <property type="molecule type" value="Genomic_DNA"/>
</dbReference>
<dbReference type="PANTHER" id="PTHR13691">
    <property type="entry name" value="RIBOSOMAL PROTEIN L2"/>
    <property type="match status" value="1"/>
</dbReference>
<dbReference type="InterPro" id="IPR012340">
    <property type="entry name" value="NA-bd_OB-fold"/>
</dbReference>
<evidence type="ECO:0000256" key="2">
    <source>
        <dbReference type="ARBA" id="ARBA00022980"/>
    </source>
</evidence>
<dbReference type="InterPro" id="IPR022666">
    <property type="entry name" value="Ribosomal_uL2_RNA-bd_dom"/>
</dbReference>
<evidence type="ECO:0000259" key="5">
    <source>
        <dbReference type="SMART" id="SM01382"/>
    </source>
</evidence>
<dbReference type="FunFam" id="2.30.30.30:FF:000048">
    <property type="entry name" value="Mitochondrial ribosomal protein L2"/>
    <property type="match status" value="1"/>
</dbReference>
<dbReference type="InterPro" id="IPR022669">
    <property type="entry name" value="Ribosomal_uL2_C"/>
</dbReference>
<proteinExistence type="inferred from homology"/>
<dbReference type="FunFam" id="2.40.50.140:FF:000157">
    <property type="entry name" value="39S ribosomal protein L2, mitochondrial"/>
    <property type="match status" value="1"/>
</dbReference>
<dbReference type="InterPro" id="IPR002171">
    <property type="entry name" value="Ribosomal_uL2"/>
</dbReference>
<feature type="compositionally biased region" description="Basic residues" evidence="4">
    <location>
        <begin position="257"/>
        <end position="266"/>
    </location>
</feature>
<evidence type="ECO:0000313" key="7">
    <source>
        <dbReference type="EMBL" id="KAK9887628.1"/>
    </source>
</evidence>
<evidence type="ECO:0008006" key="9">
    <source>
        <dbReference type="Google" id="ProtNLM"/>
    </source>
</evidence>
<feature type="domain" description="Large ribosomal subunit protein uL2 RNA-binding" evidence="6">
    <location>
        <begin position="63"/>
        <end position="143"/>
    </location>
</feature>